<name>A0A4V1Q776_9ACTN</name>
<sequence>MKFLEDMPRFVFFTGKGGVGKTSLACATAVHLAGAGRRVLLVSTDPASNVGQVFDQPIGNRVTPVVGVEGLDALEIDPESAAEQYRERILGPVRAALPASEIASLTEQLSGSCTTEIASFNEFTGFLAEEDSHYDHVVFDTAPTGHTIRLLQLPGDWTGFIDSGGDASCLGPMSGLDKHRDQYARALAALTDPTTTRLVLVARAQATSLAEAERTASELAGIGIHATHLVVNAVLPADGHPDPLTAATRARETAVLAAVAGPLADLPQDRIPLKTVNMVGVLALRALLSPEDTAEAPTDAAPLPAGGLPGLDALVDELAAIGHGLVMCVGKGGVGKTTIAAALAVGLAARGHRVHLTTTDPAAHLDATVTETPDLPSLTLSRVDPAQAIADYRAHVMATQGQGLDADALAALAEDLQSPCHQEIAVFQQFSSMVGQARRQFVVMDTAPTGHTLLLMDTTGAYHRDTVKTMAAGVRFTTPLMRLQDPDYTRLVMVTLPEPTPVLEAMAFRDDLARAGITPWAWVINQSLTAARPTAPLLLRRARLETDPIDTVTKTAARVAVVPVLLDEPVGAARLLALTDTHTMTGSTP</sequence>
<feature type="domain" description="AAA+ ATPase" evidence="2">
    <location>
        <begin position="322"/>
        <end position="518"/>
    </location>
</feature>
<dbReference type="InterPro" id="IPR027541">
    <property type="entry name" value="Ars_ATPase"/>
</dbReference>
<dbReference type="AlphaFoldDB" id="A0A4V1Q776"/>
<comment type="caution">
    <text evidence="3">The sequence shown here is derived from an EMBL/GenBank/DDBJ whole genome shotgun (WGS) entry which is preliminary data.</text>
</comment>
<dbReference type="RefSeq" id="WP_129459225.1">
    <property type="nucleotide sequence ID" value="NZ_PPCV01000007.1"/>
</dbReference>
<protein>
    <submittedName>
        <fullName evidence="3">Arsenical pump-driving ATPase</fullName>
    </submittedName>
</protein>
<dbReference type="GO" id="GO:0005524">
    <property type="term" value="F:ATP binding"/>
    <property type="evidence" value="ECO:0007669"/>
    <property type="project" value="InterPro"/>
</dbReference>
<dbReference type="InterPro" id="IPR027417">
    <property type="entry name" value="P-loop_NTPase"/>
</dbReference>
<dbReference type="EMBL" id="PPCV01000007">
    <property type="protein sequence ID" value="RXW31618.1"/>
    <property type="molecule type" value="Genomic_DNA"/>
</dbReference>
<proteinExistence type="inferred from homology"/>
<evidence type="ECO:0000256" key="1">
    <source>
        <dbReference type="ARBA" id="ARBA00011040"/>
    </source>
</evidence>
<reference evidence="3 4" key="1">
    <citation type="submission" date="2018-01" db="EMBL/GenBank/DDBJ databases">
        <title>Lactibacter flavus gen. nov., sp. nov., a novel bacterium of the family Propionibacteriaceae isolated from raw milk and dairy products.</title>
        <authorList>
            <person name="Wenning M."/>
            <person name="Breitenwieser F."/>
            <person name="Huptas C."/>
            <person name="von Neubeck M."/>
            <person name="Busse H.-J."/>
            <person name="Scherer S."/>
        </authorList>
    </citation>
    <scope>NUCLEOTIDE SEQUENCE [LARGE SCALE GENOMIC DNA]</scope>
    <source>
        <strain evidence="3 4">VG341</strain>
    </source>
</reference>
<gene>
    <name evidence="3" type="primary">arsA</name>
    <name evidence="3" type="ORF">C1706_10685</name>
</gene>
<dbReference type="GO" id="GO:0016887">
    <property type="term" value="F:ATP hydrolysis activity"/>
    <property type="evidence" value="ECO:0007669"/>
    <property type="project" value="InterPro"/>
</dbReference>
<dbReference type="InterPro" id="IPR025723">
    <property type="entry name" value="ArsA/GET3_ATPase-like"/>
</dbReference>
<feature type="domain" description="AAA+ ATPase" evidence="2">
    <location>
        <begin position="7"/>
        <end position="262"/>
    </location>
</feature>
<dbReference type="PIRSF" id="PIRSF001327">
    <property type="entry name" value="Arsenical_pump-driving_ATPase"/>
    <property type="match status" value="1"/>
</dbReference>
<dbReference type="Proteomes" id="UP000290624">
    <property type="component" value="Unassembled WGS sequence"/>
</dbReference>
<dbReference type="GO" id="GO:0015446">
    <property type="term" value="F:ATPase-coupled arsenite transmembrane transporter activity"/>
    <property type="evidence" value="ECO:0007669"/>
    <property type="project" value="InterPro"/>
</dbReference>
<accession>A0A4V1Q776</accession>
<dbReference type="PANTHER" id="PTHR10803">
    <property type="entry name" value="ARSENICAL PUMP-DRIVING ATPASE ARSENITE-TRANSLOCATING ATPASE"/>
    <property type="match status" value="1"/>
</dbReference>
<organism evidence="3 4">
    <name type="scientific">Propioniciclava flava</name>
    <dbReference type="NCBI Taxonomy" id="2072026"/>
    <lineage>
        <taxon>Bacteria</taxon>
        <taxon>Bacillati</taxon>
        <taxon>Actinomycetota</taxon>
        <taxon>Actinomycetes</taxon>
        <taxon>Propionibacteriales</taxon>
        <taxon>Propionibacteriaceae</taxon>
        <taxon>Propioniciclava</taxon>
    </lineage>
</organism>
<dbReference type="SMART" id="SM00382">
    <property type="entry name" value="AAA"/>
    <property type="match status" value="2"/>
</dbReference>
<dbReference type="NCBIfam" id="TIGR00345">
    <property type="entry name" value="GET3_arsA_TRC40"/>
    <property type="match status" value="1"/>
</dbReference>
<dbReference type="PANTHER" id="PTHR10803:SF3">
    <property type="entry name" value="ATPASE GET3"/>
    <property type="match status" value="1"/>
</dbReference>
<dbReference type="OrthoDB" id="9780677at2"/>
<dbReference type="CDD" id="cd02035">
    <property type="entry name" value="ArsA"/>
    <property type="match status" value="2"/>
</dbReference>
<evidence type="ECO:0000313" key="4">
    <source>
        <dbReference type="Proteomes" id="UP000290624"/>
    </source>
</evidence>
<dbReference type="InterPro" id="IPR003593">
    <property type="entry name" value="AAA+_ATPase"/>
</dbReference>
<dbReference type="Pfam" id="PF02374">
    <property type="entry name" value="ArsA_ATPase"/>
    <property type="match status" value="3"/>
</dbReference>
<dbReference type="NCBIfam" id="TIGR04291">
    <property type="entry name" value="arsen_driv_ArsA"/>
    <property type="match status" value="1"/>
</dbReference>
<evidence type="ECO:0000313" key="3">
    <source>
        <dbReference type="EMBL" id="RXW31618.1"/>
    </source>
</evidence>
<dbReference type="InterPro" id="IPR016300">
    <property type="entry name" value="ATPase_ArsA/GET3"/>
</dbReference>
<keyword evidence="4" id="KW-1185">Reference proteome</keyword>
<dbReference type="SUPFAM" id="SSF52540">
    <property type="entry name" value="P-loop containing nucleoside triphosphate hydrolases"/>
    <property type="match status" value="2"/>
</dbReference>
<dbReference type="Gene3D" id="3.40.50.300">
    <property type="entry name" value="P-loop containing nucleotide triphosphate hydrolases"/>
    <property type="match status" value="2"/>
</dbReference>
<evidence type="ECO:0000259" key="2">
    <source>
        <dbReference type="SMART" id="SM00382"/>
    </source>
</evidence>
<comment type="similarity">
    <text evidence="1">Belongs to the arsA ATPase family.</text>
</comment>